<feature type="chain" id="PRO_5038724287" evidence="1">
    <location>
        <begin position="22"/>
        <end position="527"/>
    </location>
</feature>
<dbReference type="PROSITE" id="PS51257">
    <property type="entry name" value="PROKAR_LIPOPROTEIN"/>
    <property type="match status" value="1"/>
</dbReference>
<sequence>MENKLKALALAAFGFATIGLASCSDIEATLPENVDNAPILNVDGIVNNNMGEIYDALVTAGDTNSERVLNNVLALYSKGLFGEFYGEGGMLEAIESDDGVKAYAAAHPVFGEGDEAVENCRAFINHIIDSVNEQMWSIVENSTYQRRSIFLEKEFYRSQVAELYDLKAVESYKEVALDGEKDYRDVEEYFTDMYVTYEDYIERSILPAIYRDALVEQYIIENNYGVLGRSYARKVQFIALPNIESDENATRRLVTSYAKLVLANEEADAQYRDLHFLDRLYKGYITDPEELAFAQTIYTDAEFSPIAKTDDTVATYRGTTYGDIAFDYNGLSDDRNVIGSTTDFTNSGAYTKEVGLEIKTRETVATSHVTEGWYTSSGLSELASSISTRLFKITVANEVDREGASEENAKGNFGWYVNGSYYMVPETYESNNDVPYCIYDKDSSTWYIVRVDEAVKAPKLVFGGDSSYETMEGKNIYDIVYSVAGLVSGTQSYRDAANQHYVEKMAISYHDQTIYDYFEATFPDLFD</sequence>
<dbReference type="EMBL" id="JADINA010000002">
    <property type="protein sequence ID" value="MBO8425750.1"/>
    <property type="molecule type" value="Genomic_DNA"/>
</dbReference>
<name>A0A9D9GSN1_9FIRM</name>
<dbReference type="Proteomes" id="UP000823634">
    <property type="component" value="Unassembled WGS sequence"/>
</dbReference>
<evidence type="ECO:0000256" key="1">
    <source>
        <dbReference type="SAM" id="SignalP"/>
    </source>
</evidence>
<evidence type="ECO:0000313" key="3">
    <source>
        <dbReference type="Proteomes" id="UP000823634"/>
    </source>
</evidence>
<accession>A0A9D9GSN1</accession>
<keyword evidence="1" id="KW-0732">Signal</keyword>
<evidence type="ECO:0000313" key="2">
    <source>
        <dbReference type="EMBL" id="MBO8425750.1"/>
    </source>
</evidence>
<gene>
    <name evidence="2" type="ORF">IAC61_00330</name>
</gene>
<reference evidence="2" key="1">
    <citation type="submission" date="2020-10" db="EMBL/GenBank/DDBJ databases">
        <authorList>
            <person name="Gilroy R."/>
        </authorList>
    </citation>
    <scope>NUCLEOTIDE SEQUENCE</scope>
    <source>
        <strain evidence="2">17113</strain>
    </source>
</reference>
<feature type="signal peptide" evidence="1">
    <location>
        <begin position="1"/>
        <end position="21"/>
    </location>
</feature>
<organism evidence="2 3">
    <name type="scientific">Candidatus Alloenteromonas pullistercoris</name>
    <dbReference type="NCBI Taxonomy" id="2840785"/>
    <lineage>
        <taxon>Bacteria</taxon>
        <taxon>Bacillati</taxon>
        <taxon>Bacillota</taxon>
        <taxon>Bacillota incertae sedis</taxon>
        <taxon>Candidatus Alloenteromonas</taxon>
    </lineage>
</organism>
<proteinExistence type="predicted"/>
<comment type="caution">
    <text evidence="2">The sequence shown here is derived from an EMBL/GenBank/DDBJ whole genome shotgun (WGS) entry which is preliminary data.</text>
</comment>
<reference evidence="2" key="2">
    <citation type="journal article" date="2021" name="PeerJ">
        <title>Extensive microbial diversity within the chicken gut microbiome revealed by metagenomics and culture.</title>
        <authorList>
            <person name="Gilroy R."/>
            <person name="Ravi A."/>
            <person name="Getino M."/>
            <person name="Pursley I."/>
            <person name="Horton D.L."/>
            <person name="Alikhan N.F."/>
            <person name="Baker D."/>
            <person name="Gharbi K."/>
            <person name="Hall N."/>
            <person name="Watson M."/>
            <person name="Adriaenssens E.M."/>
            <person name="Foster-Nyarko E."/>
            <person name="Jarju S."/>
            <person name="Secka A."/>
            <person name="Antonio M."/>
            <person name="Oren A."/>
            <person name="Chaudhuri R.R."/>
            <person name="La Ragione R."/>
            <person name="Hildebrand F."/>
            <person name="Pallen M.J."/>
        </authorList>
    </citation>
    <scope>NUCLEOTIDE SEQUENCE</scope>
    <source>
        <strain evidence="2">17113</strain>
    </source>
</reference>
<dbReference type="AlphaFoldDB" id="A0A9D9GSN1"/>
<protein>
    <submittedName>
        <fullName evidence="2">Uncharacterized protein</fullName>
    </submittedName>
</protein>